<dbReference type="AlphaFoldDB" id="A0A1I7KIV0"/>
<evidence type="ECO:0000313" key="2">
    <source>
        <dbReference type="Proteomes" id="UP000183508"/>
    </source>
</evidence>
<dbReference type="OrthoDB" id="2376828at2"/>
<name>A0A1I7KIV0_9BACL</name>
<organism evidence="1 2">
    <name type="scientific">Alicyclobacillus macrosporangiidus</name>
    <dbReference type="NCBI Taxonomy" id="392015"/>
    <lineage>
        <taxon>Bacteria</taxon>
        <taxon>Bacillati</taxon>
        <taxon>Bacillota</taxon>
        <taxon>Bacilli</taxon>
        <taxon>Bacillales</taxon>
        <taxon>Alicyclobacillaceae</taxon>
        <taxon>Alicyclobacillus</taxon>
    </lineage>
</organism>
<dbReference type="EMBL" id="FPBV01000016">
    <property type="protein sequence ID" value="SFU97306.1"/>
    <property type="molecule type" value="Genomic_DNA"/>
</dbReference>
<dbReference type="RefSeq" id="WP_074954270.1">
    <property type="nucleotide sequence ID" value="NZ_FPBV01000016.1"/>
</dbReference>
<dbReference type="Proteomes" id="UP000183508">
    <property type="component" value="Unassembled WGS sequence"/>
</dbReference>
<gene>
    <name evidence="1" type="ORF">SAMN05421543_11648</name>
</gene>
<sequence>MASAVCPHCGETAYSSAEFVEPWTCPTCKQVVVPELTPEDRERVGETVIEKYSRFWSPE</sequence>
<accession>A0A1I7KIV0</accession>
<keyword evidence="2" id="KW-1185">Reference proteome</keyword>
<protein>
    <submittedName>
        <fullName evidence="1">Uncharacterized protein</fullName>
    </submittedName>
</protein>
<reference evidence="2" key="1">
    <citation type="submission" date="2016-10" db="EMBL/GenBank/DDBJ databases">
        <authorList>
            <person name="Varghese N."/>
        </authorList>
    </citation>
    <scope>NUCLEOTIDE SEQUENCE [LARGE SCALE GENOMIC DNA]</scope>
    <source>
        <strain evidence="2">DSM 17980</strain>
    </source>
</reference>
<proteinExistence type="predicted"/>
<evidence type="ECO:0000313" key="1">
    <source>
        <dbReference type="EMBL" id="SFU97306.1"/>
    </source>
</evidence>